<keyword evidence="3" id="KW-0399">Innate immunity</keyword>
<feature type="region of interest" description="Disordered" evidence="13">
    <location>
        <begin position="499"/>
        <end position="522"/>
    </location>
</feature>
<dbReference type="InterPro" id="IPR001314">
    <property type="entry name" value="Peptidase_S1A"/>
</dbReference>
<dbReference type="EnsemblMetazoa" id="ACOM035733-RA">
    <property type="protein sequence ID" value="ACOM035733-PA.1"/>
    <property type="gene ID" value="ACOM035733"/>
</dbReference>
<dbReference type="GO" id="GO:0004252">
    <property type="term" value="F:serine-type endopeptidase activity"/>
    <property type="evidence" value="ECO:0007669"/>
    <property type="project" value="InterPro"/>
</dbReference>
<evidence type="ECO:0000256" key="4">
    <source>
        <dbReference type="ARBA" id="ARBA00022670"/>
    </source>
</evidence>
<feature type="domain" description="Clip" evidence="15">
    <location>
        <begin position="554"/>
        <end position="607"/>
    </location>
</feature>
<dbReference type="PROSITE" id="PS00135">
    <property type="entry name" value="TRYPSIN_SER"/>
    <property type="match status" value="2"/>
</dbReference>
<dbReference type="Pfam" id="PF12032">
    <property type="entry name" value="CLIP"/>
    <property type="match status" value="2"/>
</dbReference>
<dbReference type="PROSITE" id="PS50240">
    <property type="entry name" value="TRYPSIN_DOM"/>
    <property type="match status" value="2"/>
</dbReference>
<keyword evidence="2" id="KW-0964">Secreted</keyword>
<reference evidence="16" key="1">
    <citation type="submission" date="2022-08" db="UniProtKB">
        <authorList>
            <consortium name="EnsemblMetazoa"/>
        </authorList>
    </citation>
    <scope>IDENTIFICATION</scope>
</reference>
<evidence type="ECO:0000259" key="15">
    <source>
        <dbReference type="PROSITE" id="PS51888"/>
    </source>
</evidence>
<accession>A0A8W7PRU3</accession>
<dbReference type="SUPFAM" id="SSF50494">
    <property type="entry name" value="Trypsin-like serine proteases"/>
    <property type="match status" value="2"/>
</dbReference>
<dbReference type="CDD" id="cd00190">
    <property type="entry name" value="Tryp_SPc"/>
    <property type="match status" value="2"/>
</dbReference>
<evidence type="ECO:0000256" key="11">
    <source>
        <dbReference type="ARBA" id="ARBA00024195"/>
    </source>
</evidence>
<dbReference type="Gene3D" id="2.40.10.10">
    <property type="entry name" value="Trypsin-like serine proteases"/>
    <property type="match status" value="4"/>
</dbReference>
<evidence type="ECO:0000256" key="3">
    <source>
        <dbReference type="ARBA" id="ARBA00022588"/>
    </source>
</evidence>
<feature type="domain" description="Peptidase S1" evidence="14">
    <location>
        <begin position="659"/>
        <end position="916"/>
    </location>
</feature>
<evidence type="ECO:0000256" key="8">
    <source>
        <dbReference type="ARBA" id="ARBA00022859"/>
    </source>
</evidence>
<dbReference type="Proteomes" id="UP000075882">
    <property type="component" value="Unassembled WGS sequence"/>
</dbReference>
<evidence type="ECO:0000259" key="14">
    <source>
        <dbReference type="PROSITE" id="PS50240"/>
    </source>
</evidence>
<comment type="similarity">
    <text evidence="11">Belongs to the peptidase S1 family. CLIP subfamily.</text>
</comment>
<evidence type="ECO:0000256" key="7">
    <source>
        <dbReference type="ARBA" id="ARBA00022825"/>
    </source>
</evidence>
<proteinExistence type="inferred from homology"/>
<keyword evidence="10" id="KW-0325">Glycoprotein</keyword>
<evidence type="ECO:0000256" key="2">
    <source>
        <dbReference type="ARBA" id="ARBA00022525"/>
    </source>
</evidence>
<dbReference type="AlphaFoldDB" id="A0A8W7PRU3"/>
<evidence type="ECO:0000256" key="6">
    <source>
        <dbReference type="ARBA" id="ARBA00022801"/>
    </source>
</evidence>
<keyword evidence="9" id="KW-1015">Disulfide bond</keyword>
<dbReference type="Gene3D" id="3.30.1640.30">
    <property type="match status" value="2"/>
</dbReference>
<dbReference type="InterPro" id="IPR051487">
    <property type="entry name" value="Ser/Thr_Proteases_Immune/Dev"/>
</dbReference>
<dbReference type="PROSITE" id="PS51888">
    <property type="entry name" value="CLIP"/>
    <property type="match status" value="2"/>
</dbReference>
<dbReference type="PROSITE" id="PS00134">
    <property type="entry name" value="TRYPSIN_HIS"/>
    <property type="match status" value="2"/>
</dbReference>
<dbReference type="FunFam" id="2.40.10.10:FF:000084">
    <property type="entry name" value="Serine protease easter"/>
    <property type="match status" value="1"/>
</dbReference>
<evidence type="ECO:0000256" key="1">
    <source>
        <dbReference type="ARBA" id="ARBA00004613"/>
    </source>
</evidence>
<evidence type="ECO:0000256" key="9">
    <source>
        <dbReference type="ARBA" id="ARBA00023157"/>
    </source>
</evidence>
<dbReference type="InterPro" id="IPR043504">
    <property type="entry name" value="Peptidase_S1_PA_chymotrypsin"/>
</dbReference>
<dbReference type="FunFam" id="2.40.10.10:FF:000028">
    <property type="entry name" value="Serine protease easter"/>
    <property type="match status" value="2"/>
</dbReference>
<feature type="domain" description="Peptidase S1" evidence="14">
    <location>
        <begin position="237"/>
        <end position="494"/>
    </location>
</feature>
<dbReference type="InterPro" id="IPR022700">
    <property type="entry name" value="CLIP"/>
</dbReference>
<dbReference type="FunFam" id="2.40.10.10:FF:000002">
    <property type="entry name" value="Transmembrane protease serine"/>
    <property type="match status" value="1"/>
</dbReference>
<comment type="subcellular location">
    <subcellularLocation>
        <location evidence="1">Secreted</location>
    </subcellularLocation>
</comment>
<name>A0A8W7PRU3_ANOCL</name>
<keyword evidence="5" id="KW-0732">Signal</keyword>
<dbReference type="InterPro" id="IPR009003">
    <property type="entry name" value="Peptidase_S1_PA"/>
</dbReference>
<dbReference type="Pfam" id="PF00089">
    <property type="entry name" value="Trypsin"/>
    <property type="match status" value="2"/>
</dbReference>
<dbReference type="GO" id="GO:0005576">
    <property type="term" value="C:extracellular region"/>
    <property type="evidence" value="ECO:0007669"/>
    <property type="project" value="UniProtKB-SubCell"/>
</dbReference>
<dbReference type="PRINTS" id="PR00722">
    <property type="entry name" value="CHYMOTRYPSIN"/>
</dbReference>
<dbReference type="SMART" id="SM00020">
    <property type="entry name" value="Tryp_SPc"/>
    <property type="match status" value="2"/>
</dbReference>
<dbReference type="GO" id="GO:0006508">
    <property type="term" value="P:proteolysis"/>
    <property type="evidence" value="ECO:0007669"/>
    <property type="project" value="UniProtKB-KW"/>
</dbReference>
<feature type="domain" description="Clip" evidence="15">
    <location>
        <begin position="153"/>
        <end position="207"/>
    </location>
</feature>
<keyword evidence="7 12" id="KW-0720">Serine protease</keyword>
<sequence length="917" mass="100800">MSSTCSARWARCRRNARFPQSSPRSSALLPLYPTPHWSLPRAIARPDRLGSFRGSTYDPNITVPAGLRNTLELVVARCFGGCWAHCVFIRSFLALLFSHHLTPVLSAPVLAKCRFAIWPFSKMSPQAGRFLLVLVCVFCGVIGSSDALNLQDACETPDGKVGTCVYLRSCLSIRNVLLKKENMTPEDRSLVMKSKCGQEGRSVLVCCPLVRKLTGRFDAPVELPPPGECGKMQMDRIVGGEVAPIDGYPWLTRIQYYKGSNRYGFHCGGVLIHNQYVLTAAHCIEGVPSSWIVYQVRLGEFDTTTTIDCVEDDCADPVRDVLINAYVVHPDYYKQNGADYNDIALLQLSETVEFTDFIRPICLPTSEESRTVNLTGKYATVAGWGQTENSTSSTKKLHLRVPVVDNEVCAEAFSSIRLEIIPTQLCAGGEKGKDSCRGDSGGPLMRYGDGRSSTKYWYLIGLVSFGLEQCGTDGVPGVYTRMSEYMDWVLDTMDGGRSADLSNRPSARDEMTAVRRRRGGGGSGGTFGRGVAVVPIITVIMCVLHSSAAQFPNPCRTPDLKNGLCVTVAQCPLIQRLLNQPLLTSNVVRFLEASRCGAQDRKVLVCCAEPENVQPATTAASLPVQTRPPASTPLGNRLSYESQLRLLPDECGVQYTDRIIGGERAQLDEYPWTALIQHRRKNGELKFHCGGALISDRYVLTAAHCIENIQRSWTLTAVRLGEWDIDSDQDCANSYGERVCADPVQDIAIEKYIVHPGYAVQKQSVKNDIAQVRLARPAVFNDYVQPICLPLEPAQRTISYDGQRFVVAGWGQTEDAPRSRYKLYVGVSGVPEQTCQQQYPQAGIDRTQVCAGGTAKQDSCRGDSGGPLMYVGQRNSEGVMYLGGLVSYGRQCGLEGVPGVYTRVNQFVDWIVSNLEP</sequence>
<dbReference type="GO" id="GO:0045087">
    <property type="term" value="P:innate immune response"/>
    <property type="evidence" value="ECO:0007669"/>
    <property type="project" value="UniProtKB-KW"/>
</dbReference>
<protein>
    <recommendedName>
        <fullName evidence="17">CLIP domain-containing serine protease</fullName>
    </recommendedName>
</protein>
<evidence type="ECO:0000256" key="12">
    <source>
        <dbReference type="RuleBase" id="RU363034"/>
    </source>
</evidence>
<dbReference type="SMART" id="SM00680">
    <property type="entry name" value="CLIP"/>
    <property type="match status" value="2"/>
</dbReference>
<dbReference type="VEuPathDB" id="VectorBase:ACON2_031407"/>
<evidence type="ECO:0000256" key="10">
    <source>
        <dbReference type="ARBA" id="ARBA00023180"/>
    </source>
</evidence>
<dbReference type="InterPro" id="IPR038565">
    <property type="entry name" value="CLIP_sf"/>
</dbReference>
<dbReference type="InterPro" id="IPR018114">
    <property type="entry name" value="TRYPSIN_HIS"/>
</dbReference>
<dbReference type="PANTHER" id="PTHR24256">
    <property type="entry name" value="TRYPTASE-RELATED"/>
    <property type="match status" value="1"/>
</dbReference>
<dbReference type="InterPro" id="IPR033116">
    <property type="entry name" value="TRYPSIN_SER"/>
</dbReference>
<dbReference type="InterPro" id="IPR001254">
    <property type="entry name" value="Trypsin_dom"/>
</dbReference>
<keyword evidence="6 12" id="KW-0378">Hydrolase</keyword>
<evidence type="ECO:0000256" key="5">
    <source>
        <dbReference type="ARBA" id="ARBA00022729"/>
    </source>
</evidence>
<evidence type="ECO:0008006" key="17">
    <source>
        <dbReference type="Google" id="ProtNLM"/>
    </source>
</evidence>
<keyword evidence="4 12" id="KW-0645">Protease</keyword>
<keyword evidence="8" id="KW-0391">Immunity</keyword>
<evidence type="ECO:0000313" key="16">
    <source>
        <dbReference type="EnsemblMetazoa" id="ACOM035733-PA.1"/>
    </source>
</evidence>
<evidence type="ECO:0000256" key="13">
    <source>
        <dbReference type="SAM" id="MobiDB-lite"/>
    </source>
</evidence>
<organism evidence="16">
    <name type="scientific">Anopheles coluzzii</name>
    <name type="common">African malaria mosquito</name>
    <dbReference type="NCBI Taxonomy" id="1518534"/>
    <lineage>
        <taxon>Eukaryota</taxon>
        <taxon>Metazoa</taxon>
        <taxon>Ecdysozoa</taxon>
        <taxon>Arthropoda</taxon>
        <taxon>Hexapoda</taxon>
        <taxon>Insecta</taxon>
        <taxon>Pterygota</taxon>
        <taxon>Neoptera</taxon>
        <taxon>Endopterygota</taxon>
        <taxon>Diptera</taxon>
        <taxon>Nematocera</taxon>
        <taxon>Culicoidea</taxon>
        <taxon>Culicidae</taxon>
        <taxon>Anophelinae</taxon>
        <taxon>Anopheles</taxon>
    </lineage>
</organism>